<dbReference type="EC" id="1.4.3.2" evidence="4"/>
<proteinExistence type="inferred from homology"/>
<comment type="similarity">
    <text evidence="3">Belongs to the flavin monoamine oxidase family. FIG1 subfamily.</text>
</comment>
<comment type="caution">
    <text evidence="11">The sequence shown here is derived from an EMBL/GenBank/DDBJ whole genome shotgun (WGS) entry which is preliminary data.</text>
</comment>
<name>A0A9Q0X5G3_9SAUR</name>
<evidence type="ECO:0000256" key="9">
    <source>
        <dbReference type="ARBA" id="ARBA00023180"/>
    </source>
</evidence>
<comment type="subcellular location">
    <subcellularLocation>
        <location evidence="2">Cytoplasm</location>
    </subcellularLocation>
</comment>
<evidence type="ECO:0000313" key="11">
    <source>
        <dbReference type="EMBL" id="KAJ7300335.1"/>
    </source>
</evidence>
<dbReference type="Proteomes" id="UP001142489">
    <property type="component" value="Unassembled WGS sequence"/>
</dbReference>
<protein>
    <recommendedName>
        <fullName evidence="4">L-amino-acid oxidase</fullName>
        <ecNumber evidence="4">1.4.3.2</ecNumber>
    </recommendedName>
</protein>
<dbReference type="AlphaFoldDB" id="A0A9Q0X5G3"/>
<evidence type="ECO:0000256" key="4">
    <source>
        <dbReference type="ARBA" id="ARBA00012806"/>
    </source>
</evidence>
<dbReference type="Pfam" id="PF01593">
    <property type="entry name" value="Amino_oxidase"/>
    <property type="match status" value="1"/>
</dbReference>
<evidence type="ECO:0000256" key="3">
    <source>
        <dbReference type="ARBA" id="ARBA00005465"/>
    </source>
</evidence>
<evidence type="ECO:0000256" key="1">
    <source>
        <dbReference type="ARBA" id="ARBA00001974"/>
    </source>
</evidence>
<dbReference type="InterPro" id="IPR036188">
    <property type="entry name" value="FAD/NAD-bd_sf"/>
</dbReference>
<keyword evidence="8" id="KW-0560">Oxidoreductase</keyword>
<evidence type="ECO:0000256" key="8">
    <source>
        <dbReference type="ARBA" id="ARBA00023002"/>
    </source>
</evidence>
<dbReference type="GO" id="GO:0046592">
    <property type="term" value="F:polyamine oxidase activity"/>
    <property type="evidence" value="ECO:0007669"/>
    <property type="project" value="TreeGrafter"/>
</dbReference>
<evidence type="ECO:0000256" key="6">
    <source>
        <dbReference type="ARBA" id="ARBA00022630"/>
    </source>
</evidence>
<dbReference type="GO" id="GO:0005737">
    <property type="term" value="C:cytoplasm"/>
    <property type="evidence" value="ECO:0007669"/>
    <property type="project" value="UniProtKB-SubCell"/>
</dbReference>
<keyword evidence="7" id="KW-0274">FAD</keyword>
<reference evidence="11" key="1">
    <citation type="journal article" date="2023" name="DNA Res.">
        <title>Chromosome-level genome assembly of Phrynocephalus forsythii using third-generation DNA sequencing and Hi-C analysis.</title>
        <authorList>
            <person name="Qi Y."/>
            <person name="Zhao W."/>
            <person name="Zhao Y."/>
            <person name="Niu C."/>
            <person name="Cao S."/>
            <person name="Zhang Y."/>
        </authorList>
    </citation>
    <scope>NUCLEOTIDE SEQUENCE</scope>
    <source>
        <tissue evidence="11">Muscle</tissue>
    </source>
</reference>
<keyword evidence="9" id="KW-0325">Glycoprotein</keyword>
<evidence type="ECO:0000313" key="12">
    <source>
        <dbReference type="Proteomes" id="UP001142489"/>
    </source>
</evidence>
<accession>A0A9Q0X5G3</accession>
<keyword evidence="12" id="KW-1185">Reference proteome</keyword>
<feature type="domain" description="Amine oxidase" evidence="10">
    <location>
        <begin position="27"/>
        <end position="83"/>
    </location>
</feature>
<dbReference type="InterPro" id="IPR002937">
    <property type="entry name" value="Amino_oxidase"/>
</dbReference>
<evidence type="ECO:0000259" key="10">
    <source>
        <dbReference type="Pfam" id="PF01593"/>
    </source>
</evidence>
<dbReference type="OrthoDB" id="2019015at2759"/>
<gene>
    <name evidence="11" type="ORF">JRQ81_000029</name>
</gene>
<keyword evidence="6" id="KW-0285">Flavoprotein</keyword>
<dbReference type="Gene3D" id="3.50.50.60">
    <property type="entry name" value="FAD/NAD(P)-binding domain"/>
    <property type="match status" value="1"/>
</dbReference>
<dbReference type="InterPro" id="IPR050281">
    <property type="entry name" value="Flavin_monoamine_oxidase"/>
</dbReference>
<dbReference type="GO" id="GO:0001716">
    <property type="term" value="F:L-amino-acid oxidase activity"/>
    <property type="evidence" value="ECO:0007669"/>
    <property type="project" value="UniProtKB-EC"/>
</dbReference>
<organism evidence="11 12">
    <name type="scientific">Phrynocephalus forsythii</name>
    <dbReference type="NCBI Taxonomy" id="171643"/>
    <lineage>
        <taxon>Eukaryota</taxon>
        <taxon>Metazoa</taxon>
        <taxon>Chordata</taxon>
        <taxon>Craniata</taxon>
        <taxon>Vertebrata</taxon>
        <taxon>Euteleostomi</taxon>
        <taxon>Lepidosauria</taxon>
        <taxon>Squamata</taxon>
        <taxon>Bifurcata</taxon>
        <taxon>Unidentata</taxon>
        <taxon>Episquamata</taxon>
        <taxon>Toxicofera</taxon>
        <taxon>Iguania</taxon>
        <taxon>Acrodonta</taxon>
        <taxon>Agamidae</taxon>
        <taxon>Agaminae</taxon>
        <taxon>Phrynocephalus</taxon>
    </lineage>
</organism>
<dbReference type="SUPFAM" id="SSF51905">
    <property type="entry name" value="FAD/NAD(P)-binding domain"/>
    <property type="match status" value="1"/>
</dbReference>
<comment type="cofactor">
    <cofactor evidence="1">
        <name>FAD</name>
        <dbReference type="ChEBI" id="CHEBI:57692"/>
    </cofactor>
</comment>
<dbReference type="PANTHER" id="PTHR10742">
    <property type="entry name" value="FLAVIN MONOAMINE OXIDASE"/>
    <property type="match status" value="1"/>
</dbReference>
<dbReference type="PANTHER" id="PTHR10742:SF405">
    <property type="entry name" value="PEROXISOMAL N(1)-ACETYL-SPERMINE_SPERMIDINE OXIDASE"/>
    <property type="match status" value="1"/>
</dbReference>
<dbReference type="EMBL" id="JAPFRF010000551">
    <property type="protein sequence ID" value="KAJ7300335.1"/>
    <property type="molecule type" value="Genomic_DNA"/>
</dbReference>
<evidence type="ECO:0000256" key="7">
    <source>
        <dbReference type="ARBA" id="ARBA00022827"/>
    </source>
</evidence>
<evidence type="ECO:0000256" key="5">
    <source>
        <dbReference type="ARBA" id="ARBA00022490"/>
    </source>
</evidence>
<evidence type="ECO:0000256" key="2">
    <source>
        <dbReference type="ARBA" id="ARBA00004496"/>
    </source>
</evidence>
<sequence>MEKLSDEEIARGVQKTLAAFGDKRRVAVGSNGDDIDHLAAPVPRLSDSGPPLQLLFAGEATQDQYSTTHGAYFSGQREADRLIQHYKFAS</sequence>
<keyword evidence="5" id="KW-0963">Cytoplasm</keyword>